<dbReference type="InterPro" id="IPR003593">
    <property type="entry name" value="AAA+_ATPase"/>
</dbReference>
<feature type="region of interest" description="Disordered" evidence="4">
    <location>
        <begin position="1"/>
        <end position="20"/>
    </location>
</feature>
<dbReference type="PIRSF" id="PIRSF002849">
    <property type="entry name" value="AAA_ATPase_chaperone_MoxR_prd"/>
    <property type="match status" value="1"/>
</dbReference>
<evidence type="ECO:0000313" key="6">
    <source>
        <dbReference type="EMBL" id="MBC3881858.1"/>
    </source>
</evidence>
<dbReference type="Pfam" id="PF07726">
    <property type="entry name" value="AAA_3"/>
    <property type="match status" value="1"/>
</dbReference>
<feature type="compositionally biased region" description="Polar residues" evidence="4">
    <location>
        <begin position="1"/>
        <end position="10"/>
    </location>
</feature>
<comment type="caution">
    <text evidence="6">The sequence shown here is derived from an EMBL/GenBank/DDBJ whole genome shotgun (WGS) entry which is preliminary data.</text>
</comment>
<sequence>MSVNTPNTPDTGAEVAPNNNTAGLNQAVIPENKLGPSGISPERHQQAVEIVSRMREEIQRAIIGQKTVVNQVLACCLAGGHILLEGVPGLGKTLLVKALAKTFAGSASRIQFTPDLMPADVMGHAIYDIKNQTFSVRKGPVFTNLLLADEINRAPAKTQSALLEVMQERQVTIENESHALDAPFMVLATQNPLENEGTYPLPEAQLDRFLIKACIDYPSAEEELAMLNMVTHKRIGDGLEVKQVNTIIKPETIIALQQLVSQIHVDDAVADYAVRIVRATRECPGISVGAGPRGSIALVRIARAFALMNKRDFVTPADIKAASLPVLRHRVALSPESELDGLSSDNILSNMIEQIAAPRA</sequence>
<reference evidence="6" key="1">
    <citation type="submission" date="2020-08" db="EMBL/GenBank/DDBJ databases">
        <title>Novel species isolated from subtropical streams in China.</title>
        <authorList>
            <person name="Lu H."/>
        </authorList>
    </citation>
    <scope>NUCLEOTIDE SEQUENCE</scope>
    <source>
        <strain evidence="6">LX22W</strain>
    </source>
</reference>
<dbReference type="SUPFAM" id="SSF52540">
    <property type="entry name" value="P-loop containing nucleoside triphosphate hydrolases"/>
    <property type="match status" value="1"/>
</dbReference>
<evidence type="ECO:0000313" key="7">
    <source>
        <dbReference type="Proteomes" id="UP000627446"/>
    </source>
</evidence>
<dbReference type="InterPro" id="IPR011703">
    <property type="entry name" value="ATPase_AAA-3"/>
</dbReference>
<dbReference type="CDD" id="cd00009">
    <property type="entry name" value="AAA"/>
    <property type="match status" value="1"/>
</dbReference>
<dbReference type="InterPro" id="IPR041628">
    <property type="entry name" value="ChlI/MoxR_AAA_lid"/>
</dbReference>
<dbReference type="GO" id="GO:0005524">
    <property type="term" value="F:ATP binding"/>
    <property type="evidence" value="ECO:0007669"/>
    <property type="project" value="UniProtKB-KW"/>
</dbReference>
<comment type="similarity">
    <text evidence="3">Belongs to the MoxR family.</text>
</comment>
<dbReference type="EMBL" id="JACOFZ010000003">
    <property type="protein sequence ID" value="MBC3881858.1"/>
    <property type="molecule type" value="Genomic_DNA"/>
</dbReference>
<protein>
    <submittedName>
        <fullName evidence="6">MoxR family ATPase</fullName>
    </submittedName>
</protein>
<dbReference type="AlphaFoldDB" id="A0A923HQ38"/>
<accession>A0A923HQ38</accession>
<dbReference type="FunFam" id="3.40.50.300:FF:000640">
    <property type="entry name" value="MoxR family ATPase"/>
    <property type="match status" value="1"/>
</dbReference>
<gene>
    <name evidence="6" type="ORF">H8K36_10765</name>
</gene>
<dbReference type="SMART" id="SM00382">
    <property type="entry name" value="AAA"/>
    <property type="match status" value="1"/>
</dbReference>
<evidence type="ECO:0000256" key="2">
    <source>
        <dbReference type="ARBA" id="ARBA00022840"/>
    </source>
</evidence>
<evidence type="ECO:0000259" key="5">
    <source>
        <dbReference type="SMART" id="SM00382"/>
    </source>
</evidence>
<dbReference type="Proteomes" id="UP000627446">
    <property type="component" value="Unassembled WGS sequence"/>
</dbReference>
<dbReference type="PANTHER" id="PTHR42759:SF1">
    <property type="entry name" value="MAGNESIUM-CHELATASE SUBUNIT CHLD"/>
    <property type="match status" value="1"/>
</dbReference>
<name>A0A923HQ38_9BURK</name>
<dbReference type="Gene3D" id="3.40.50.300">
    <property type="entry name" value="P-loop containing nucleotide triphosphate hydrolases"/>
    <property type="match status" value="1"/>
</dbReference>
<evidence type="ECO:0000256" key="3">
    <source>
        <dbReference type="ARBA" id="ARBA00061607"/>
    </source>
</evidence>
<dbReference type="InterPro" id="IPR050764">
    <property type="entry name" value="CbbQ/NirQ/NorQ/GpvN"/>
</dbReference>
<dbReference type="Gene3D" id="1.10.8.80">
    <property type="entry name" value="Magnesium chelatase subunit I, C-Terminal domain"/>
    <property type="match status" value="1"/>
</dbReference>
<dbReference type="PANTHER" id="PTHR42759">
    <property type="entry name" value="MOXR FAMILY PROTEIN"/>
    <property type="match status" value="1"/>
</dbReference>
<dbReference type="Pfam" id="PF17863">
    <property type="entry name" value="AAA_lid_2"/>
    <property type="match status" value="1"/>
</dbReference>
<keyword evidence="7" id="KW-1185">Reference proteome</keyword>
<dbReference type="GO" id="GO:0016887">
    <property type="term" value="F:ATP hydrolysis activity"/>
    <property type="evidence" value="ECO:0007669"/>
    <property type="project" value="InterPro"/>
</dbReference>
<feature type="domain" description="AAA+ ATPase" evidence="5">
    <location>
        <begin position="78"/>
        <end position="230"/>
    </location>
</feature>
<organism evidence="6 7">
    <name type="scientific">Undibacterium nitidum</name>
    <dbReference type="NCBI Taxonomy" id="2762298"/>
    <lineage>
        <taxon>Bacteria</taxon>
        <taxon>Pseudomonadati</taxon>
        <taxon>Pseudomonadota</taxon>
        <taxon>Betaproteobacteria</taxon>
        <taxon>Burkholderiales</taxon>
        <taxon>Oxalobacteraceae</taxon>
        <taxon>Undibacterium</taxon>
    </lineage>
</organism>
<dbReference type="InterPro" id="IPR027417">
    <property type="entry name" value="P-loop_NTPase"/>
</dbReference>
<keyword evidence="2" id="KW-0067">ATP-binding</keyword>
<dbReference type="RefSeq" id="WP_186916482.1">
    <property type="nucleotide sequence ID" value="NZ_JACOFZ010000003.1"/>
</dbReference>
<proteinExistence type="inferred from homology"/>
<evidence type="ECO:0000256" key="4">
    <source>
        <dbReference type="SAM" id="MobiDB-lite"/>
    </source>
</evidence>
<keyword evidence="1" id="KW-0547">Nucleotide-binding</keyword>
<evidence type="ECO:0000256" key="1">
    <source>
        <dbReference type="ARBA" id="ARBA00022741"/>
    </source>
</evidence>